<dbReference type="STRING" id="81408.B4119_1404"/>
<dbReference type="EMBL" id="LQYS01000013">
    <property type="protein sequence ID" value="KYD19147.1"/>
    <property type="molecule type" value="Genomic_DNA"/>
</dbReference>
<gene>
    <name evidence="1" type="ORF">B4119_1404</name>
</gene>
<sequence>MSYPFPKNVAAFKKAGVFLRRDGNDRQLQKTKDKGETK</sequence>
<comment type="caution">
    <text evidence="1">The sequence shown here is derived from an EMBL/GenBank/DDBJ whole genome shotgun (WGS) entry which is preliminary data.</text>
</comment>
<evidence type="ECO:0000313" key="1">
    <source>
        <dbReference type="EMBL" id="KYD19147.1"/>
    </source>
</evidence>
<reference evidence="1 2" key="1">
    <citation type="submission" date="2016-01" db="EMBL/GenBank/DDBJ databases">
        <title>Draft Genome Sequences of Seven Thermophilic Sporeformers Isolated from Foods.</title>
        <authorList>
            <person name="Berendsen E.M."/>
            <person name="Wells-Bennik M.H."/>
            <person name="Krawcyk A.O."/>
            <person name="De Jong A."/>
            <person name="Holsappel S."/>
            <person name="Eijlander R.T."/>
            <person name="Kuipers O.P."/>
        </authorList>
    </citation>
    <scope>NUCLEOTIDE SEQUENCE [LARGE SCALE GENOMIC DNA]</scope>
    <source>
        <strain evidence="1 2">B4119</strain>
    </source>
</reference>
<proteinExistence type="predicted"/>
<evidence type="ECO:0000313" key="2">
    <source>
        <dbReference type="Proteomes" id="UP000075455"/>
    </source>
</evidence>
<protein>
    <submittedName>
        <fullName evidence="1">Uncharacterized protein</fullName>
    </submittedName>
</protein>
<dbReference type="Proteomes" id="UP000075455">
    <property type="component" value="Unassembled WGS sequence"/>
</dbReference>
<accession>A0A150M3H5</accession>
<organism evidence="1 2">
    <name type="scientific">Saccharococcus caldoxylosilyticus</name>
    <dbReference type="NCBI Taxonomy" id="81408"/>
    <lineage>
        <taxon>Bacteria</taxon>
        <taxon>Bacillati</taxon>
        <taxon>Bacillota</taxon>
        <taxon>Bacilli</taxon>
        <taxon>Bacillales</taxon>
        <taxon>Anoxybacillaceae</taxon>
        <taxon>Saccharococcus</taxon>
    </lineage>
</organism>
<name>A0A150M3H5_9BACL</name>
<dbReference type="AlphaFoldDB" id="A0A150M3H5"/>